<reference evidence="3 4" key="1">
    <citation type="submission" date="2024-09" db="EMBL/GenBank/DDBJ databases">
        <authorList>
            <person name="Sun Q."/>
            <person name="Mori K."/>
        </authorList>
    </citation>
    <scope>NUCLEOTIDE SEQUENCE [LARGE SCALE GENOMIC DNA]</scope>
    <source>
        <strain evidence="3 4">CGMCC 1.15906</strain>
    </source>
</reference>
<evidence type="ECO:0000313" key="3">
    <source>
        <dbReference type="EMBL" id="MFC0624035.1"/>
    </source>
</evidence>
<comment type="caution">
    <text evidence="3">The sequence shown here is derived from an EMBL/GenBank/DDBJ whole genome shotgun (WGS) entry which is preliminary data.</text>
</comment>
<gene>
    <name evidence="3" type="ORF">ACFFGN_08170</name>
</gene>
<sequence>MNLQAFCPCGAIAPTDDSTFTPGVGVGSGLGGGGRLAYDACCRPLHDGEAQAETAERLMRSRYAAYAVGNLDYVFRTWHPRTRPDDLSPDSGLRWTGLTIVDTTDGGPDDETGEVEFVATFTNHGTVGELHERSRFSRRARRWVYVDGTLY</sequence>
<name>A0ABV6QHE5_9ACTN</name>
<dbReference type="Proteomes" id="UP001589890">
    <property type="component" value="Unassembled WGS sequence"/>
</dbReference>
<feature type="domain" description="YchJ-like middle NTF2-like" evidence="2">
    <location>
        <begin position="54"/>
        <end position="148"/>
    </location>
</feature>
<dbReference type="EMBL" id="JBHLTC010000009">
    <property type="protein sequence ID" value="MFC0624035.1"/>
    <property type="molecule type" value="Genomic_DNA"/>
</dbReference>
<evidence type="ECO:0000256" key="1">
    <source>
        <dbReference type="HAMAP-Rule" id="MF_00612"/>
    </source>
</evidence>
<dbReference type="InterPro" id="IPR032710">
    <property type="entry name" value="NTF2-like_dom_sf"/>
</dbReference>
<protein>
    <recommendedName>
        <fullName evidence="1">UPF0225 protein ACFFGN_08170</fullName>
    </recommendedName>
</protein>
<proteinExistence type="inferred from homology"/>
<organism evidence="3 4">
    <name type="scientific">Kribbella deserti</name>
    <dbReference type="NCBI Taxonomy" id="1926257"/>
    <lineage>
        <taxon>Bacteria</taxon>
        <taxon>Bacillati</taxon>
        <taxon>Actinomycetota</taxon>
        <taxon>Actinomycetes</taxon>
        <taxon>Propionibacteriales</taxon>
        <taxon>Kribbellaceae</taxon>
        <taxon>Kribbella</taxon>
    </lineage>
</organism>
<dbReference type="InterPro" id="IPR023006">
    <property type="entry name" value="YchJ-like"/>
</dbReference>
<dbReference type="SUPFAM" id="SSF54427">
    <property type="entry name" value="NTF2-like"/>
    <property type="match status" value="1"/>
</dbReference>
<dbReference type="HAMAP" id="MF_00612">
    <property type="entry name" value="UPF0225"/>
    <property type="match status" value="1"/>
</dbReference>
<dbReference type="Pfam" id="PF17775">
    <property type="entry name" value="YchJ_M-like"/>
    <property type="match status" value="1"/>
</dbReference>
<dbReference type="RefSeq" id="WP_380044769.1">
    <property type="nucleotide sequence ID" value="NZ_JBHLTC010000009.1"/>
</dbReference>
<dbReference type="PANTHER" id="PTHR33747">
    <property type="entry name" value="UPF0225 PROTEIN SCO1677"/>
    <property type="match status" value="1"/>
</dbReference>
<evidence type="ECO:0000259" key="2">
    <source>
        <dbReference type="Pfam" id="PF17775"/>
    </source>
</evidence>
<dbReference type="PANTHER" id="PTHR33747:SF1">
    <property type="entry name" value="ADENYLATE CYCLASE-ASSOCIATED CAP C-TERMINAL DOMAIN-CONTAINING PROTEIN"/>
    <property type="match status" value="1"/>
</dbReference>
<comment type="similarity">
    <text evidence="1">Belongs to the UPF0225 family.</text>
</comment>
<keyword evidence="4" id="KW-1185">Reference proteome</keyword>
<dbReference type="InterPro" id="IPR048469">
    <property type="entry name" value="YchJ-like_M"/>
</dbReference>
<accession>A0ABV6QHE5</accession>
<dbReference type="Gene3D" id="3.10.450.50">
    <property type="match status" value="1"/>
</dbReference>
<evidence type="ECO:0000313" key="4">
    <source>
        <dbReference type="Proteomes" id="UP001589890"/>
    </source>
</evidence>